<sequence>MKFRGVMTAGLVLCGAAVMPALAQGDDTVPLGITVKHGWTRQTTEAGKTTPAYFTIHNAGTAPDTLVSTSCPIAHHTLLLDRSGQPVGGLVIKPGETLTLAPDQTHLMLQQNRFRFYAHAMIPCSVDFLDAGKVILYLHVEPDGAKGYEQARRPIVKN</sequence>
<name>A0A8G2CM61_ACIRU</name>
<organism evidence="2 3">
    <name type="scientific">Acidiphilium rubrum</name>
    <dbReference type="NCBI Taxonomy" id="526"/>
    <lineage>
        <taxon>Bacteria</taxon>
        <taxon>Pseudomonadati</taxon>
        <taxon>Pseudomonadota</taxon>
        <taxon>Alphaproteobacteria</taxon>
        <taxon>Acetobacterales</taxon>
        <taxon>Acidocellaceae</taxon>
        <taxon>Acidiphilium</taxon>
    </lineage>
</organism>
<reference evidence="2 3" key="1">
    <citation type="submission" date="2017-01" db="EMBL/GenBank/DDBJ databases">
        <authorList>
            <person name="Varghese N."/>
            <person name="Submissions S."/>
        </authorList>
    </citation>
    <scope>NUCLEOTIDE SEQUENCE [LARGE SCALE GENOMIC DNA]</scope>
    <source>
        <strain evidence="2 3">ATCC 35905</strain>
    </source>
</reference>
<dbReference type="AlphaFoldDB" id="A0A8G2CM61"/>
<dbReference type="EMBL" id="FTNE01000018">
    <property type="protein sequence ID" value="SIR17601.1"/>
    <property type="molecule type" value="Genomic_DNA"/>
</dbReference>
<evidence type="ECO:0000256" key="1">
    <source>
        <dbReference type="SAM" id="SignalP"/>
    </source>
</evidence>
<dbReference type="InterPro" id="IPR058248">
    <property type="entry name" value="Lxx211020-like"/>
</dbReference>
<comment type="caution">
    <text evidence="2">The sequence shown here is derived from an EMBL/GenBank/DDBJ whole genome shotgun (WGS) entry which is preliminary data.</text>
</comment>
<feature type="signal peptide" evidence="1">
    <location>
        <begin position="1"/>
        <end position="23"/>
    </location>
</feature>
<dbReference type="Pfam" id="PF04314">
    <property type="entry name" value="PCuAC"/>
    <property type="match status" value="1"/>
</dbReference>
<dbReference type="InterPro" id="IPR036182">
    <property type="entry name" value="PCuAC_sf"/>
</dbReference>
<dbReference type="OrthoDB" id="9796962at2"/>
<gene>
    <name evidence="2" type="ORF">SAMN05421828_1183</name>
</gene>
<feature type="chain" id="PRO_5034416015" evidence="1">
    <location>
        <begin position="24"/>
        <end position="158"/>
    </location>
</feature>
<keyword evidence="1" id="KW-0732">Signal</keyword>
<proteinExistence type="predicted"/>
<accession>A0A8G2CM61</accession>
<evidence type="ECO:0000313" key="3">
    <source>
        <dbReference type="Proteomes" id="UP000186308"/>
    </source>
</evidence>
<dbReference type="PANTHER" id="PTHR36302:SF1">
    <property type="entry name" value="COPPER CHAPERONE PCU(A)C"/>
    <property type="match status" value="1"/>
</dbReference>
<dbReference type="PANTHER" id="PTHR36302">
    <property type="entry name" value="BLR7088 PROTEIN"/>
    <property type="match status" value="1"/>
</dbReference>
<dbReference type="Proteomes" id="UP000186308">
    <property type="component" value="Unassembled WGS sequence"/>
</dbReference>
<dbReference type="SUPFAM" id="SSF110087">
    <property type="entry name" value="DR1885-like metal-binding protein"/>
    <property type="match status" value="1"/>
</dbReference>
<evidence type="ECO:0000313" key="2">
    <source>
        <dbReference type="EMBL" id="SIR17601.1"/>
    </source>
</evidence>
<protein>
    <submittedName>
        <fullName evidence="2">Copper(I)-binding protein</fullName>
    </submittedName>
</protein>
<dbReference type="Gene3D" id="2.60.40.1890">
    <property type="entry name" value="PCu(A)C copper chaperone"/>
    <property type="match status" value="1"/>
</dbReference>
<keyword evidence="3" id="KW-1185">Reference proteome</keyword>
<dbReference type="InterPro" id="IPR007410">
    <property type="entry name" value="LpqE-like"/>
</dbReference>